<name>A0A843VIN0_COLES</name>
<dbReference type="SUPFAM" id="SSF57959">
    <property type="entry name" value="Leucine zipper domain"/>
    <property type="match status" value="1"/>
</dbReference>
<gene>
    <name evidence="9" type="ORF">Taro_027641</name>
</gene>
<evidence type="ECO:0000256" key="5">
    <source>
        <dbReference type="ARBA" id="ARBA00023242"/>
    </source>
</evidence>
<dbReference type="GO" id="GO:0003700">
    <property type="term" value="F:DNA-binding transcription factor activity"/>
    <property type="evidence" value="ECO:0007669"/>
    <property type="project" value="InterPro"/>
</dbReference>
<keyword evidence="6" id="KW-0175">Coiled coil</keyword>
<dbReference type="Gene3D" id="1.20.5.170">
    <property type="match status" value="1"/>
</dbReference>
<sequence>MLPLPDFEGGFGFTAWETSAQFPSPPQHMAPAHEDDRYPAQAHTATRSGSEELSRDEERRIRRMISNRESARRSRMRKQRNLEELRNRADRLRLENRELANRLGAVTSRCLLYCRDNDQLRSEATVLRRRLIDLRRVLLIRQLQRLVAPAACGGIGGPVHVGKPQAANVQVYGGGFTAGTEQTLLT</sequence>
<dbReference type="PANTHER" id="PTHR45764">
    <property type="entry name" value="BZIP TRANSCRIPTION FACTOR 44"/>
    <property type="match status" value="1"/>
</dbReference>
<dbReference type="PROSITE" id="PS00036">
    <property type="entry name" value="BZIP_BASIC"/>
    <property type="match status" value="1"/>
</dbReference>
<dbReference type="AlphaFoldDB" id="A0A843VIN0"/>
<dbReference type="PANTHER" id="PTHR45764:SF21">
    <property type="entry name" value="OS03G0770000 PROTEIN"/>
    <property type="match status" value="1"/>
</dbReference>
<reference evidence="9" key="1">
    <citation type="submission" date="2017-07" db="EMBL/GenBank/DDBJ databases">
        <title>Taro Niue Genome Assembly and Annotation.</title>
        <authorList>
            <person name="Atibalentja N."/>
            <person name="Keating K."/>
            <person name="Fields C.J."/>
        </authorList>
    </citation>
    <scope>NUCLEOTIDE SEQUENCE</scope>
    <source>
        <strain evidence="9">Niue_2</strain>
        <tissue evidence="9">Leaf</tissue>
    </source>
</reference>
<evidence type="ECO:0000256" key="3">
    <source>
        <dbReference type="ARBA" id="ARBA00023125"/>
    </source>
</evidence>
<keyword evidence="10" id="KW-1185">Reference proteome</keyword>
<dbReference type="Proteomes" id="UP000652761">
    <property type="component" value="Unassembled WGS sequence"/>
</dbReference>
<feature type="coiled-coil region" evidence="6">
    <location>
        <begin position="68"/>
        <end position="137"/>
    </location>
</feature>
<feature type="domain" description="BZIP" evidence="8">
    <location>
        <begin position="57"/>
        <end position="103"/>
    </location>
</feature>
<dbReference type="InterPro" id="IPR045314">
    <property type="entry name" value="bZIP_plant_GBF1"/>
</dbReference>
<evidence type="ECO:0000259" key="8">
    <source>
        <dbReference type="PROSITE" id="PS50217"/>
    </source>
</evidence>
<evidence type="ECO:0000256" key="6">
    <source>
        <dbReference type="SAM" id="Coils"/>
    </source>
</evidence>
<evidence type="ECO:0000313" key="10">
    <source>
        <dbReference type="Proteomes" id="UP000652761"/>
    </source>
</evidence>
<dbReference type="Pfam" id="PF00170">
    <property type="entry name" value="bZIP_1"/>
    <property type="match status" value="1"/>
</dbReference>
<dbReference type="GO" id="GO:0045893">
    <property type="term" value="P:positive regulation of DNA-templated transcription"/>
    <property type="evidence" value="ECO:0007669"/>
    <property type="project" value="TreeGrafter"/>
</dbReference>
<accession>A0A843VIN0</accession>
<dbReference type="InterPro" id="IPR046347">
    <property type="entry name" value="bZIP_sf"/>
</dbReference>
<comment type="subcellular location">
    <subcellularLocation>
        <location evidence="1">Nucleus</location>
    </subcellularLocation>
</comment>
<feature type="region of interest" description="Disordered" evidence="7">
    <location>
        <begin position="17"/>
        <end position="57"/>
    </location>
</feature>
<keyword evidence="3" id="KW-0238">DNA-binding</keyword>
<proteinExistence type="predicted"/>
<dbReference type="InterPro" id="IPR004827">
    <property type="entry name" value="bZIP"/>
</dbReference>
<dbReference type="FunFam" id="1.20.5.170:FF:000020">
    <property type="entry name" value="BZIP transcription factor"/>
    <property type="match status" value="1"/>
</dbReference>
<dbReference type="SMART" id="SM00338">
    <property type="entry name" value="BRLZ"/>
    <property type="match status" value="1"/>
</dbReference>
<evidence type="ECO:0000256" key="1">
    <source>
        <dbReference type="ARBA" id="ARBA00004123"/>
    </source>
</evidence>
<keyword evidence="4" id="KW-0804">Transcription</keyword>
<evidence type="ECO:0000256" key="2">
    <source>
        <dbReference type="ARBA" id="ARBA00023015"/>
    </source>
</evidence>
<keyword evidence="5" id="KW-0539">Nucleus</keyword>
<dbReference type="GO" id="GO:0000976">
    <property type="term" value="F:transcription cis-regulatory region binding"/>
    <property type="evidence" value="ECO:0007669"/>
    <property type="project" value="TreeGrafter"/>
</dbReference>
<dbReference type="CDD" id="cd14702">
    <property type="entry name" value="bZIP_plant_GBF1"/>
    <property type="match status" value="1"/>
</dbReference>
<protein>
    <recommendedName>
        <fullName evidence="8">BZIP domain-containing protein</fullName>
    </recommendedName>
</protein>
<organism evidence="9 10">
    <name type="scientific">Colocasia esculenta</name>
    <name type="common">Wild taro</name>
    <name type="synonym">Arum esculentum</name>
    <dbReference type="NCBI Taxonomy" id="4460"/>
    <lineage>
        <taxon>Eukaryota</taxon>
        <taxon>Viridiplantae</taxon>
        <taxon>Streptophyta</taxon>
        <taxon>Embryophyta</taxon>
        <taxon>Tracheophyta</taxon>
        <taxon>Spermatophyta</taxon>
        <taxon>Magnoliopsida</taxon>
        <taxon>Liliopsida</taxon>
        <taxon>Araceae</taxon>
        <taxon>Aroideae</taxon>
        <taxon>Colocasieae</taxon>
        <taxon>Colocasia</taxon>
    </lineage>
</organism>
<keyword evidence="2" id="KW-0805">Transcription regulation</keyword>
<dbReference type="PROSITE" id="PS50217">
    <property type="entry name" value="BZIP"/>
    <property type="match status" value="1"/>
</dbReference>
<evidence type="ECO:0000256" key="7">
    <source>
        <dbReference type="SAM" id="MobiDB-lite"/>
    </source>
</evidence>
<dbReference type="OrthoDB" id="551672at2759"/>
<dbReference type="SMR" id="A0A843VIN0"/>
<dbReference type="GO" id="GO:0046982">
    <property type="term" value="F:protein heterodimerization activity"/>
    <property type="evidence" value="ECO:0007669"/>
    <property type="project" value="UniProtKB-ARBA"/>
</dbReference>
<comment type="caution">
    <text evidence="9">The sequence shown here is derived from an EMBL/GenBank/DDBJ whole genome shotgun (WGS) entry which is preliminary data.</text>
</comment>
<dbReference type="GO" id="GO:0005634">
    <property type="term" value="C:nucleus"/>
    <property type="evidence" value="ECO:0007669"/>
    <property type="project" value="UniProtKB-SubCell"/>
</dbReference>
<evidence type="ECO:0000256" key="4">
    <source>
        <dbReference type="ARBA" id="ARBA00023163"/>
    </source>
</evidence>
<evidence type="ECO:0000313" key="9">
    <source>
        <dbReference type="EMBL" id="MQL94976.1"/>
    </source>
</evidence>
<dbReference type="EMBL" id="NMUH01001738">
    <property type="protein sequence ID" value="MQL94976.1"/>
    <property type="molecule type" value="Genomic_DNA"/>
</dbReference>